<comment type="caution">
    <text evidence="2">The sequence shown here is derived from an EMBL/GenBank/DDBJ whole genome shotgun (WGS) entry which is preliminary data.</text>
</comment>
<organism evidence="2 3">
    <name type="scientific">Gilliamella apicola</name>
    <dbReference type="NCBI Taxonomy" id="1196095"/>
    <lineage>
        <taxon>Bacteria</taxon>
        <taxon>Pseudomonadati</taxon>
        <taxon>Pseudomonadota</taxon>
        <taxon>Gammaproteobacteria</taxon>
        <taxon>Orbales</taxon>
        <taxon>Orbaceae</taxon>
        <taxon>Gilliamella</taxon>
    </lineage>
</organism>
<keyword evidence="1" id="KW-0472">Membrane</keyword>
<sequence length="66" mass="7604">MYCHNSITRHLIRGLSALMLIIGVFVFQLSLFIKLLFVICAFFLLRGCPACWFLNLINKLQTNKGE</sequence>
<protein>
    <recommendedName>
        <fullName evidence="4">DUF2892 domain-containing protein</fullName>
    </recommendedName>
</protein>
<evidence type="ECO:0000256" key="1">
    <source>
        <dbReference type="SAM" id="Phobius"/>
    </source>
</evidence>
<gene>
    <name evidence="2" type="ORF">DKK70_05085</name>
</gene>
<reference evidence="2 3" key="1">
    <citation type="submission" date="2018-05" db="EMBL/GenBank/DDBJ databases">
        <title>Reference genomes for bee gut microbiota database.</title>
        <authorList>
            <person name="Ellegaard K.M."/>
        </authorList>
    </citation>
    <scope>NUCLEOTIDE SEQUENCE [LARGE SCALE GENOMIC DNA]</scope>
    <source>
        <strain evidence="2 3">ESL0182</strain>
    </source>
</reference>
<feature type="transmembrane region" description="Helical" evidence="1">
    <location>
        <begin position="35"/>
        <end position="57"/>
    </location>
</feature>
<evidence type="ECO:0008006" key="4">
    <source>
        <dbReference type="Google" id="ProtNLM"/>
    </source>
</evidence>
<proteinExistence type="predicted"/>
<feature type="transmembrane region" description="Helical" evidence="1">
    <location>
        <begin position="12"/>
        <end position="29"/>
    </location>
</feature>
<keyword evidence="1" id="KW-1133">Transmembrane helix</keyword>
<keyword evidence="1" id="KW-0812">Transmembrane</keyword>
<name>A0A2V4E205_9GAMM</name>
<evidence type="ECO:0000313" key="2">
    <source>
        <dbReference type="EMBL" id="PXZ07230.1"/>
    </source>
</evidence>
<dbReference type="AlphaFoldDB" id="A0A2V4E205"/>
<accession>A0A2V4E205</accession>
<dbReference type="EMBL" id="QGLR01000009">
    <property type="protein sequence ID" value="PXZ07230.1"/>
    <property type="molecule type" value="Genomic_DNA"/>
</dbReference>
<dbReference type="Proteomes" id="UP000247932">
    <property type="component" value="Unassembled WGS sequence"/>
</dbReference>
<keyword evidence="3" id="KW-1185">Reference proteome</keyword>
<evidence type="ECO:0000313" key="3">
    <source>
        <dbReference type="Proteomes" id="UP000247932"/>
    </source>
</evidence>